<name>A0A0H5BLH8_9EUKA</name>
<proteinExistence type="predicted"/>
<dbReference type="EMBL" id="AB996602">
    <property type="protein sequence ID" value="BAS01802.1"/>
    <property type="molecule type" value="Genomic_DNA"/>
</dbReference>
<sequence>MSNHNSLIKIKKVNRLIGTQCVSLTNLQKSMKFLIIYSVKHKSRKNFMGYLNSKVQMSFEKQKIIRKNDKIIILDKLINQKSFKELNRKLVVMKKIKLYLELLISSANVKHSHKLFRVYFLLVRNHSAVMCLINYLLHIVCEMNKQLSTKH</sequence>
<evidence type="ECO:0000313" key="1">
    <source>
        <dbReference type="EMBL" id="BAS01802.1"/>
    </source>
</evidence>
<organism evidence="1">
    <name type="scientific">Amorphochlora amoebiformis</name>
    <dbReference type="NCBI Taxonomy" id="1561963"/>
    <lineage>
        <taxon>Eukaryota</taxon>
        <taxon>Sar</taxon>
        <taxon>Rhizaria</taxon>
        <taxon>Cercozoa</taxon>
        <taxon>Chlorarachniophyceae</taxon>
        <taxon>Amorphochlora</taxon>
    </lineage>
</organism>
<geneLocation type="nucleomorph" evidence="1"/>
<keyword evidence="1" id="KW-0542">Nucleomorph</keyword>
<protein>
    <submittedName>
        <fullName evidence="1">Uncharacterized protein</fullName>
    </submittedName>
</protein>
<dbReference type="AlphaFoldDB" id="A0A0H5BLH8"/>
<reference evidence="1" key="1">
    <citation type="journal article" date="2015" name="Genome Biol. Evol.">
        <title>Nucleomorph Genome Sequences of Two Chlorarachniophytes, Amorphochlora amoebiformis and Lotharella vacuolata.</title>
        <authorList>
            <person name="Suzuki S."/>
            <person name="Shirato S."/>
            <person name="Hirakawa Y."/>
            <person name="Ishida K."/>
        </authorList>
    </citation>
    <scope>NUCLEOTIDE SEQUENCE</scope>
    <source>
        <strain evidence="1">CCMP2058</strain>
    </source>
</reference>
<accession>A0A0H5BLH8</accession>